<dbReference type="Proteomes" id="UP000660708">
    <property type="component" value="Unassembled WGS sequence"/>
</dbReference>
<gene>
    <name evidence="1" type="ORF">PPEP_a0910</name>
</gene>
<dbReference type="AlphaFoldDB" id="A0A8I0MV48"/>
<dbReference type="EMBL" id="AQHF01000020">
    <property type="protein sequence ID" value="MBE0345927.1"/>
    <property type="molecule type" value="Genomic_DNA"/>
</dbReference>
<accession>A0A8I0MV48</accession>
<evidence type="ECO:0000313" key="1">
    <source>
        <dbReference type="EMBL" id="MBE0345927.1"/>
    </source>
</evidence>
<reference evidence="1 2" key="1">
    <citation type="submission" date="2015-06" db="EMBL/GenBank/DDBJ databases">
        <title>Genome sequence of Pseudoalteromonas peptidolytica.</title>
        <authorList>
            <person name="Xie B.-B."/>
            <person name="Rong J.-C."/>
            <person name="Qin Q.-L."/>
            <person name="Zhang Y.-Z."/>
        </authorList>
    </citation>
    <scope>NUCLEOTIDE SEQUENCE [LARGE SCALE GENOMIC DNA]</scope>
    <source>
        <strain evidence="1 2">F12-50-A1</strain>
    </source>
</reference>
<evidence type="ECO:0000313" key="2">
    <source>
        <dbReference type="Proteomes" id="UP000660708"/>
    </source>
</evidence>
<proteinExistence type="predicted"/>
<protein>
    <submittedName>
        <fullName evidence="1">Uncharacterized protein</fullName>
    </submittedName>
</protein>
<organism evidence="1 2">
    <name type="scientific">Pseudoalteromonas peptidolytica F12-50-A1</name>
    <dbReference type="NCBI Taxonomy" id="1315280"/>
    <lineage>
        <taxon>Bacteria</taxon>
        <taxon>Pseudomonadati</taxon>
        <taxon>Pseudomonadota</taxon>
        <taxon>Gammaproteobacteria</taxon>
        <taxon>Alteromonadales</taxon>
        <taxon>Pseudoalteromonadaceae</taxon>
        <taxon>Pseudoalteromonas</taxon>
    </lineage>
</organism>
<sequence length="37" mass="4137">MSGEEVEFYSTELAFLYLKYGINPSVVAGQLVLAQIR</sequence>
<comment type="caution">
    <text evidence="1">The sequence shown here is derived from an EMBL/GenBank/DDBJ whole genome shotgun (WGS) entry which is preliminary data.</text>
</comment>
<keyword evidence="2" id="KW-1185">Reference proteome</keyword>
<name>A0A8I0MV48_9GAMM</name>